<evidence type="ECO:0000313" key="2">
    <source>
        <dbReference type="EMBL" id="JAB68709.1"/>
    </source>
</evidence>
<sequence>MGGMRLFFLLGQLAPHFGWLLGVFGWRGFFCSTLNLFQMLTVALSGYMLVVQAQGIWTNQTTYERRHGIVRYHAGLRRNLREALGTSWYLVWLGPWVRSPALGDGLRFDNGIEALVEGKRL</sequence>
<proteinExistence type="evidence at transcript level"/>
<dbReference type="EMBL" id="GANP01015759">
    <property type="protein sequence ID" value="JAB68709.1"/>
    <property type="molecule type" value="mRNA"/>
</dbReference>
<evidence type="ECO:0000256" key="1">
    <source>
        <dbReference type="SAM" id="Phobius"/>
    </source>
</evidence>
<accession>V5GWZ4</accession>
<keyword evidence="1" id="KW-0472">Membrane</keyword>
<name>V5GWZ4_IXORI</name>
<reference evidence="2" key="1">
    <citation type="journal article" date="2015" name="Sci. Rep.">
        <title>Tissue- and time-dependent transcription in Ixodes ricinus salivary glands and midguts when blood feeding on the vertebrate host.</title>
        <authorList>
            <person name="Kotsyfakis M."/>
            <person name="Schwarz A."/>
            <person name="Erhart J."/>
            <person name="Ribeiro J.M."/>
        </authorList>
    </citation>
    <scope>NUCLEOTIDE SEQUENCE</scope>
    <source>
        <tissue evidence="2">Salivary gland and midgut</tissue>
    </source>
</reference>
<protein>
    <submittedName>
        <fullName evidence="2">Uncharacterized protein</fullName>
    </submittedName>
</protein>
<dbReference type="AlphaFoldDB" id="V5GWZ4"/>
<organism evidence="2">
    <name type="scientific">Ixodes ricinus</name>
    <name type="common">Common tick</name>
    <name type="synonym">Acarus ricinus</name>
    <dbReference type="NCBI Taxonomy" id="34613"/>
    <lineage>
        <taxon>Eukaryota</taxon>
        <taxon>Metazoa</taxon>
        <taxon>Ecdysozoa</taxon>
        <taxon>Arthropoda</taxon>
        <taxon>Chelicerata</taxon>
        <taxon>Arachnida</taxon>
        <taxon>Acari</taxon>
        <taxon>Parasitiformes</taxon>
        <taxon>Ixodida</taxon>
        <taxon>Ixodoidea</taxon>
        <taxon>Ixodidae</taxon>
        <taxon>Ixodinae</taxon>
        <taxon>Ixodes</taxon>
    </lineage>
</organism>
<keyword evidence="1" id="KW-0812">Transmembrane</keyword>
<feature type="transmembrane region" description="Helical" evidence="1">
    <location>
        <begin position="35"/>
        <end position="57"/>
    </location>
</feature>
<keyword evidence="1" id="KW-1133">Transmembrane helix</keyword>